<dbReference type="EMBL" id="KN835211">
    <property type="protein sequence ID" value="KIK43515.1"/>
    <property type="molecule type" value="Genomic_DNA"/>
</dbReference>
<feature type="transmembrane region" description="Helical" evidence="1">
    <location>
        <begin position="50"/>
        <end position="69"/>
    </location>
</feature>
<name>A0A0D0A0W8_9AGAM</name>
<reference evidence="2 3" key="1">
    <citation type="submission" date="2014-04" db="EMBL/GenBank/DDBJ databases">
        <authorList>
            <consortium name="DOE Joint Genome Institute"/>
            <person name="Kuo A."/>
            <person name="Ruytinx J."/>
            <person name="Rineau F."/>
            <person name="Colpaert J."/>
            <person name="Kohler A."/>
            <person name="Nagy L.G."/>
            <person name="Floudas D."/>
            <person name="Copeland A."/>
            <person name="Barry K.W."/>
            <person name="Cichocki N."/>
            <person name="Veneault-Fourrey C."/>
            <person name="LaButti K."/>
            <person name="Lindquist E.A."/>
            <person name="Lipzen A."/>
            <person name="Lundell T."/>
            <person name="Morin E."/>
            <person name="Murat C."/>
            <person name="Sun H."/>
            <person name="Tunlid A."/>
            <person name="Henrissat B."/>
            <person name="Grigoriev I.V."/>
            <person name="Hibbett D.S."/>
            <person name="Martin F."/>
            <person name="Nordberg H.P."/>
            <person name="Cantor M.N."/>
            <person name="Hua S.X."/>
        </authorList>
    </citation>
    <scope>NUCLEOTIDE SEQUENCE [LARGE SCALE GENOMIC DNA]</scope>
    <source>
        <strain evidence="2 3">UH-Slu-Lm8-n1</strain>
    </source>
</reference>
<dbReference type="HOGENOM" id="CLU_2251842_0_0_1"/>
<reference evidence="3" key="2">
    <citation type="submission" date="2015-01" db="EMBL/GenBank/DDBJ databases">
        <title>Evolutionary Origins and Diversification of the Mycorrhizal Mutualists.</title>
        <authorList>
            <consortium name="DOE Joint Genome Institute"/>
            <consortium name="Mycorrhizal Genomics Consortium"/>
            <person name="Kohler A."/>
            <person name="Kuo A."/>
            <person name="Nagy L.G."/>
            <person name="Floudas D."/>
            <person name="Copeland A."/>
            <person name="Barry K.W."/>
            <person name="Cichocki N."/>
            <person name="Veneault-Fourrey C."/>
            <person name="LaButti K."/>
            <person name="Lindquist E.A."/>
            <person name="Lipzen A."/>
            <person name="Lundell T."/>
            <person name="Morin E."/>
            <person name="Murat C."/>
            <person name="Riley R."/>
            <person name="Ohm R."/>
            <person name="Sun H."/>
            <person name="Tunlid A."/>
            <person name="Henrissat B."/>
            <person name="Grigoriev I.V."/>
            <person name="Hibbett D.S."/>
            <person name="Martin F."/>
        </authorList>
    </citation>
    <scope>NUCLEOTIDE SEQUENCE [LARGE SCALE GENOMIC DNA]</scope>
    <source>
        <strain evidence="3">UH-Slu-Lm8-n1</strain>
    </source>
</reference>
<proteinExistence type="predicted"/>
<dbReference type="InParanoid" id="A0A0D0A0W8"/>
<organism evidence="2 3">
    <name type="scientific">Suillus luteus UH-Slu-Lm8-n1</name>
    <dbReference type="NCBI Taxonomy" id="930992"/>
    <lineage>
        <taxon>Eukaryota</taxon>
        <taxon>Fungi</taxon>
        <taxon>Dikarya</taxon>
        <taxon>Basidiomycota</taxon>
        <taxon>Agaricomycotina</taxon>
        <taxon>Agaricomycetes</taxon>
        <taxon>Agaricomycetidae</taxon>
        <taxon>Boletales</taxon>
        <taxon>Suillineae</taxon>
        <taxon>Suillaceae</taxon>
        <taxon>Suillus</taxon>
    </lineage>
</organism>
<keyword evidence="1" id="KW-0472">Membrane</keyword>
<protein>
    <submittedName>
        <fullName evidence="2">Uncharacterized protein</fullName>
    </submittedName>
</protein>
<evidence type="ECO:0000256" key="1">
    <source>
        <dbReference type="SAM" id="Phobius"/>
    </source>
</evidence>
<evidence type="ECO:0000313" key="3">
    <source>
        <dbReference type="Proteomes" id="UP000054485"/>
    </source>
</evidence>
<keyword evidence="1" id="KW-1133">Transmembrane helix</keyword>
<sequence>MSTTGSVGIIVDLAYRLFHICDTATAPDIHTTAPGAASVQPRPLPLRTRFVLFLCCASLPASVPVYIVWTPISSLDLVLWYHCYHLVRVECVFNFTTSSISGWF</sequence>
<dbReference type="Proteomes" id="UP000054485">
    <property type="component" value="Unassembled WGS sequence"/>
</dbReference>
<evidence type="ECO:0000313" key="2">
    <source>
        <dbReference type="EMBL" id="KIK43515.1"/>
    </source>
</evidence>
<dbReference type="AlphaFoldDB" id="A0A0D0A0W8"/>
<keyword evidence="1" id="KW-0812">Transmembrane</keyword>
<gene>
    <name evidence="2" type="ORF">CY34DRAFT_708514</name>
</gene>
<accession>A0A0D0A0W8</accession>
<keyword evidence="3" id="KW-1185">Reference proteome</keyword>